<evidence type="ECO:0000259" key="1">
    <source>
        <dbReference type="Pfam" id="PF01909"/>
    </source>
</evidence>
<dbReference type="Proteomes" id="UP000229056">
    <property type="component" value="Unassembled WGS sequence"/>
</dbReference>
<dbReference type="InterPro" id="IPR002934">
    <property type="entry name" value="Polymerase_NTP_transf_dom"/>
</dbReference>
<feature type="domain" description="Polymerase nucleotidyl transferase" evidence="1">
    <location>
        <begin position="106"/>
        <end position="169"/>
    </location>
</feature>
<dbReference type="InterPro" id="IPR036388">
    <property type="entry name" value="WH-like_DNA-bd_sf"/>
</dbReference>
<dbReference type="AlphaFoldDB" id="A0A2H0W416"/>
<evidence type="ECO:0000313" key="2">
    <source>
        <dbReference type="EMBL" id="PIS06096.1"/>
    </source>
</evidence>
<dbReference type="CDD" id="cd00090">
    <property type="entry name" value="HTH_ARSR"/>
    <property type="match status" value="1"/>
</dbReference>
<dbReference type="Gene3D" id="3.30.460.10">
    <property type="entry name" value="Beta Polymerase, domain 2"/>
    <property type="match status" value="1"/>
</dbReference>
<dbReference type="GO" id="GO:0016779">
    <property type="term" value="F:nucleotidyltransferase activity"/>
    <property type="evidence" value="ECO:0007669"/>
    <property type="project" value="InterPro"/>
</dbReference>
<gene>
    <name evidence="2" type="ORF">COT80_02570</name>
</gene>
<dbReference type="SUPFAM" id="SSF46785">
    <property type="entry name" value="Winged helix' DNA-binding domain"/>
    <property type="match status" value="1"/>
</dbReference>
<organism evidence="2 3">
    <name type="scientific">Candidatus Buchananbacteria bacterium CG10_big_fil_rev_8_21_14_0_10_33_19</name>
    <dbReference type="NCBI Taxonomy" id="1974525"/>
    <lineage>
        <taxon>Bacteria</taxon>
        <taxon>Candidatus Buchananiibacteriota</taxon>
    </lineage>
</organism>
<dbReference type="CDD" id="cd05403">
    <property type="entry name" value="NT_KNTase_like"/>
    <property type="match status" value="1"/>
</dbReference>
<dbReference type="Pfam" id="PF01909">
    <property type="entry name" value="NTP_transf_2"/>
    <property type="match status" value="1"/>
</dbReference>
<evidence type="ECO:0000313" key="3">
    <source>
        <dbReference type="Proteomes" id="UP000229056"/>
    </source>
</evidence>
<sequence length="208" mass="24590">MYNFIHKMNNIIFGEGKGKILECFYRNRYREMYFSEILRETKLTPNTTLKHLKNLKNSHIIVSTKEIGNTFYRINSKNPEIYSIFSFFDYERFNGISNERKRAITEFIEKIKFKPLVIVIFGSTAKGTFGKNSDIDILLIYNKKEFNNNKLKEDIEATTGIKIQTFIIDFDYFKKQILTKEDNVIIHAIKTGFVMSGHDIFYKEVLNE</sequence>
<reference evidence="3" key="1">
    <citation type="submission" date="2017-09" db="EMBL/GenBank/DDBJ databases">
        <title>Depth-based differentiation of microbial function through sediment-hosted aquifers and enrichment of novel symbionts in the deep terrestrial subsurface.</title>
        <authorList>
            <person name="Probst A.J."/>
            <person name="Ladd B."/>
            <person name="Jarett J.K."/>
            <person name="Geller-Mcgrath D.E."/>
            <person name="Sieber C.M.K."/>
            <person name="Emerson J.B."/>
            <person name="Anantharaman K."/>
            <person name="Thomas B.C."/>
            <person name="Malmstrom R."/>
            <person name="Stieglmeier M."/>
            <person name="Klingl A."/>
            <person name="Woyke T."/>
            <person name="Ryan C.M."/>
            <person name="Banfield J.F."/>
        </authorList>
    </citation>
    <scope>NUCLEOTIDE SEQUENCE [LARGE SCALE GENOMIC DNA]</scope>
</reference>
<dbReference type="EMBL" id="PEZY01000010">
    <property type="protein sequence ID" value="PIS06096.1"/>
    <property type="molecule type" value="Genomic_DNA"/>
</dbReference>
<dbReference type="InterPro" id="IPR036390">
    <property type="entry name" value="WH_DNA-bd_sf"/>
</dbReference>
<dbReference type="InterPro" id="IPR011991">
    <property type="entry name" value="ArsR-like_HTH"/>
</dbReference>
<dbReference type="InterPro" id="IPR043519">
    <property type="entry name" value="NT_sf"/>
</dbReference>
<name>A0A2H0W416_9BACT</name>
<proteinExistence type="predicted"/>
<protein>
    <recommendedName>
        <fullName evidence="1">Polymerase nucleotidyl transferase domain-containing protein</fullName>
    </recommendedName>
</protein>
<dbReference type="SUPFAM" id="SSF81301">
    <property type="entry name" value="Nucleotidyltransferase"/>
    <property type="match status" value="1"/>
</dbReference>
<comment type="caution">
    <text evidence="2">The sequence shown here is derived from an EMBL/GenBank/DDBJ whole genome shotgun (WGS) entry which is preliminary data.</text>
</comment>
<accession>A0A2H0W416</accession>
<dbReference type="Gene3D" id="1.10.10.10">
    <property type="entry name" value="Winged helix-like DNA-binding domain superfamily/Winged helix DNA-binding domain"/>
    <property type="match status" value="1"/>
</dbReference>